<feature type="compositionally biased region" description="Polar residues" evidence="3">
    <location>
        <begin position="1508"/>
        <end position="1517"/>
    </location>
</feature>
<reference evidence="5" key="1">
    <citation type="submission" date="2022-02" db="EMBL/GenBank/DDBJ databases">
        <title>Corynebacterium sp. from urogenital microbiome.</title>
        <authorList>
            <person name="Cappelli E.A."/>
            <person name="Ribeiro T.G."/>
            <person name="Peixe L."/>
        </authorList>
    </citation>
    <scope>NUCLEOTIDE SEQUENCE</scope>
    <source>
        <strain evidence="5">C21Ua_68</strain>
    </source>
</reference>
<dbReference type="EMBL" id="JAKMUZ010000024">
    <property type="protein sequence ID" value="MCZ9297040.1"/>
    <property type="molecule type" value="Genomic_DNA"/>
</dbReference>
<evidence type="ECO:0000313" key="6">
    <source>
        <dbReference type="Proteomes" id="UP001146439"/>
    </source>
</evidence>
<sequence>MSKEFSERLEKPAKASGERAGKAMSEGVGSGVENLERQVKASSSKLQDLDRAYEKSASKQAAQKEKLEAATLKLQDAEDKYQAALEKGDKGVAELAKVKEAKARVIGETEKLEQAEINTRVAEQKHKDQLDDLQSTLSRYDQAQDELADQLGVTREELSKMGGEFSDLDAAMEDSSNKAEGWGARFAGMLKPLGKLGGIAVGLAGINSVAGTLQEGFDKVTSIEDTTASLGILMGSAEEATKVMGELEESNQNTPYSFDAWAGAGKNLIAFGVEADKTAGIVTALGEAASASGKGEEALNSMADAFGKAAASGKISMDTINSLSQGGVQGLTILANEFGVTTEEMQKMISSGQVSAEEGIDALTKGIREGSEGIAGDVASMSGVMGKMAETTSGRLTNMKAAFNNAAKSVLEELNPLIGAAAEKMTDWTYAGIDLFKTYMVPAIQDGVEAAKNVMETIKPALEVTRDVLKSVVGWLKDAAEWILKNKDWISSLAVSVGVLVGSYKAWMKYQKIMAAGGFVKWLMSGVKATKLWEAATKGAAAAQKVLNTVMKANPIGLIITAVTALAAGLTWFFTQTETGKELWSQFMDILKSGWDSVKEKMSGFFDWAKNLWDSAVEKFREARETMAPVIETIQEIAQTIVEKVAGAFTWLGEKAAAAFTTVSEWIGTFLTFLQENVWPVVESILGFVGDAFTALWDGLSWAWENVIQPVFNGILELAKITIGVIATIILAPLLIAWNLLSSAIQWAWENVIQPVWQALADFAMNTLWPALQSVFQWIGDAWQWLSDKFSAVWGWIRDNVLNPMVDFFQNTLWPIIQSVLGWIADKWNWLSSILSTVWGWIRDNVIQLMINGFHLIWNTVSAVAGWISDKWNWLYGILLNIWNWLNENVIQRQIRGFHRIWEAVLSVAGWIADKWNWMSDRLHATYQWINDNVFTPFRGALDRLKGFFGTVVDGIKTVWNGLKSALAAPINFMINTVYNDGIAKAWDTIGSFLPLNPKTAKRLSPIGGYATGGAIRGPGSGTSDDIPAWLSNGEHVWTAKDVLKAGGQQAVYAMRDAIQNGQAFSFDGNDLTLLPKHVDNKKGDLLGAAPSLFPAFKDGGEVRPMWELQLERAHKWAKSRSGRPYVLGGSADGAGGTDCSGFMSGIADVIGGGTGARQWATMAFNGGGNQQHPSGPQGFVAGLKAHTFSIGVTNGGAAGGHTAGTLGATSRIGAVNVESGGSPSLVKYGTGAVGANDSYFTTHYHLPIGPGGAFVVGKGSGGPSPEQMMNFILDKAKGAINHILNPIESMLPSGPPAWKEIPRGVYRAGKEVLPKGVKAGVDALGDGLSTVYEAASEVGDIVKSAGKSATEWAGEKLGLYDQGGWLPHGGLAQNLSGRPEPVFTASQWSRMSDMIRSLGDLVPAIEGQTKAIAKAVDDTEAWVSKTVGDMQDWMLKAGDYNSIEGINARQGVRRVLDLGIDLPGADVVKSVLDGEDALWDSRARAAKNMENVAAKEDALQKARQSAGEAQQKLQNSSEEDRKKNAEEAAKANEEVAKAEQELAAARKQQAMDLDNIVLVSQEQVTGFIPMAEKFADQLVSLGVPAAAVGAGLAQFTGGLSAVAALIGPAGITLGMALDMVKIAISIVKAIVGAIKKVIAKVKELIGKIKEFIAKVRKARLDALKTLADGWAIGADYAKLVVDLQGRVTSLQQALIRGANEQREAEYNLMLAQHDRYIAEAEGALKVAEARMALDEEIRRGAVAAQLKMMGLHEDWDSYMAYQALEAQGVLEEWSDAAISALFTYEKARAEALKGEVSARLDQIKAEAALAEAQRQNMRNQQDLLKAQERLIRMSAQVAGIELEDATGTAEIAKLMAEMAEVKQAMDQNTLGRWGAAMGAQGSRANEYRGQKAHYDALQQALFAVAGATGANIDQGNLDRTLKLMGRAAYRGSDPMDVLRSRMPELAQAEMALRVNDALKPIYDARDQRDDLARKVEDFTAEVDLYEKTTPLEHTLKGLDYTIKSLEQSSEAWADGNEELRGEYLAAAKANRDAAEAAGVDWKLDSKYANAGVRDQLRRETTIHLDGEKMYTADQIDELLAEVTAGTNGSYKIVRSASDVAVSRRKERV</sequence>
<gene>
    <name evidence="5" type="ORF">L8V22_10845</name>
</gene>
<evidence type="ECO:0000256" key="2">
    <source>
        <dbReference type="SAM" id="Coils"/>
    </source>
</evidence>
<accession>A0A9X3M1P8</accession>
<dbReference type="PANTHER" id="PTHR32083">
    <property type="entry name" value="CILIA AND FLAGELLA-ASSOCIATED PROTEIN 58-RELATED"/>
    <property type="match status" value="1"/>
</dbReference>
<evidence type="ECO:0000256" key="3">
    <source>
        <dbReference type="SAM" id="MobiDB-lite"/>
    </source>
</evidence>
<feature type="domain" description="Tape measure protein N-terminal" evidence="4">
    <location>
        <begin position="219"/>
        <end position="408"/>
    </location>
</feature>
<comment type="caution">
    <text evidence="5">The sequence shown here is derived from an EMBL/GenBank/DDBJ whole genome shotgun (WGS) entry which is preliminary data.</text>
</comment>
<proteinExistence type="predicted"/>
<keyword evidence="1 2" id="KW-0175">Coiled coil</keyword>
<evidence type="ECO:0000259" key="4">
    <source>
        <dbReference type="Pfam" id="PF20155"/>
    </source>
</evidence>
<dbReference type="Proteomes" id="UP001146439">
    <property type="component" value="Unassembled WGS sequence"/>
</dbReference>
<feature type="region of interest" description="Disordered" evidence="3">
    <location>
        <begin position="1498"/>
        <end position="1535"/>
    </location>
</feature>
<organism evidence="5 6">
    <name type="scientific">Corynebacterium yonathiae</name>
    <dbReference type="NCBI Taxonomy" id="2913504"/>
    <lineage>
        <taxon>Bacteria</taxon>
        <taxon>Bacillati</taxon>
        <taxon>Actinomycetota</taxon>
        <taxon>Actinomycetes</taxon>
        <taxon>Mycobacteriales</taxon>
        <taxon>Corynebacteriaceae</taxon>
        <taxon>Corynebacterium</taxon>
    </lineage>
</organism>
<protein>
    <submittedName>
        <fullName evidence="5">Tape measure protein</fullName>
    </submittedName>
</protein>
<feature type="coiled-coil region" evidence="2">
    <location>
        <begin position="1787"/>
        <end position="1831"/>
    </location>
</feature>
<evidence type="ECO:0000313" key="5">
    <source>
        <dbReference type="EMBL" id="MCZ9297040.1"/>
    </source>
</evidence>
<feature type="region of interest" description="Disordered" evidence="3">
    <location>
        <begin position="1"/>
        <end position="65"/>
    </location>
</feature>
<dbReference type="InterPro" id="IPR013491">
    <property type="entry name" value="Tape_meas_N"/>
</dbReference>
<dbReference type="Pfam" id="PF20155">
    <property type="entry name" value="TMP_3"/>
    <property type="match status" value="1"/>
</dbReference>
<evidence type="ECO:0000256" key="1">
    <source>
        <dbReference type="ARBA" id="ARBA00023054"/>
    </source>
</evidence>
<dbReference type="RefSeq" id="WP_269966540.1">
    <property type="nucleotide sequence ID" value="NZ_JAKMUZ010000024.1"/>
</dbReference>
<feature type="compositionally biased region" description="Basic and acidic residues" evidence="3">
    <location>
        <begin position="1"/>
        <end position="21"/>
    </location>
</feature>
<feature type="compositionally biased region" description="Basic and acidic residues" evidence="3">
    <location>
        <begin position="47"/>
        <end position="65"/>
    </location>
</feature>
<dbReference type="NCBIfam" id="TIGR02675">
    <property type="entry name" value="tape_meas_nterm"/>
    <property type="match status" value="1"/>
</dbReference>
<feature type="compositionally biased region" description="Basic and acidic residues" evidence="3">
    <location>
        <begin position="1519"/>
        <end position="1535"/>
    </location>
</feature>
<name>A0A9X3M1P8_9CORY</name>